<dbReference type="GO" id="GO:0005891">
    <property type="term" value="C:voltage-gated calcium channel complex"/>
    <property type="evidence" value="ECO:0007669"/>
    <property type="project" value="InterPro"/>
</dbReference>
<dbReference type="SUPFAM" id="SSF81324">
    <property type="entry name" value="Voltage-gated potassium channels"/>
    <property type="match status" value="1"/>
</dbReference>
<dbReference type="InterPro" id="IPR005821">
    <property type="entry name" value="Ion_trans_dom"/>
</dbReference>
<keyword evidence="6" id="KW-0106">Calcium</keyword>
<evidence type="ECO:0000256" key="6">
    <source>
        <dbReference type="ARBA" id="ARBA00022837"/>
    </source>
</evidence>
<evidence type="ECO:0000256" key="13">
    <source>
        <dbReference type="SAM" id="Phobius"/>
    </source>
</evidence>
<dbReference type="PANTHER" id="PTHR45628:SF1">
    <property type="entry name" value="VOLTAGE-DEPENDENT CALCIUM CHANNEL TYPE D SUBUNIT ALPHA-1"/>
    <property type="match status" value="1"/>
</dbReference>
<keyword evidence="7" id="KW-0851">Voltage-gated channel</keyword>
<feature type="transmembrane region" description="Helical" evidence="13">
    <location>
        <begin position="257"/>
        <end position="275"/>
    </location>
</feature>
<evidence type="ECO:0000256" key="8">
    <source>
        <dbReference type="ARBA" id="ARBA00022989"/>
    </source>
</evidence>
<dbReference type="GO" id="GO:0098703">
    <property type="term" value="P:calcium ion import across plasma membrane"/>
    <property type="evidence" value="ECO:0007669"/>
    <property type="project" value="TreeGrafter"/>
</dbReference>
<evidence type="ECO:0000256" key="10">
    <source>
        <dbReference type="ARBA" id="ARBA00023136"/>
    </source>
</evidence>
<evidence type="ECO:0000256" key="1">
    <source>
        <dbReference type="ARBA" id="ARBA00004141"/>
    </source>
</evidence>
<keyword evidence="8 13" id="KW-1133">Transmembrane helix</keyword>
<evidence type="ECO:0000256" key="12">
    <source>
        <dbReference type="SAM" id="MobiDB-lite"/>
    </source>
</evidence>
<dbReference type="PANTHER" id="PTHR45628">
    <property type="entry name" value="VOLTAGE-DEPENDENT CALCIUM CHANNEL TYPE A SUBUNIT ALPHA-1"/>
    <property type="match status" value="1"/>
</dbReference>
<proteinExistence type="predicted"/>
<evidence type="ECO:0000256" key="5">
    <source>
        <dbReference type="ARBA" id="ARBA00022692"/>
    </source>
</evidence>
<keyword evidence="2" id="KW-0813">Transport</keyword>
<keyword evidence="9" id="KW-0406">Ion transport</keyword>
<protein>
    <submittedName>
        <fullName evidence="16">Voltage-dependent calcium channel type D subunit alpha-1</fullName>
    </submittedName>
</protein>
<keyword evidence="5 13" id="KW-0812">Transmembrane</keyword>
<evidence type="ECO:0000256" key="4">
    <source>
        <dbReference type="ARBA" id="ARBA00022673"/>
    </source>
</evidence>
<keyword evidence="3" id="KW-0109">Calcium transport</keyword>
<organism evidence="16">
    <name type="scientific">Culex pipiens</name>
    <name type="common">House mosquito</name>
    <dbReference type="NCBI Taxonomy" id="7175"/>
    <lineage>
        <taxon>Eukaryota</taxon>
        <taxon>Metazoa</taxon>
        <taxon>Ecdysozoa</taxon>
        <taxon>Arthropoda</taxon>
        <taxon>Hexapoda</taxon>
        <taxon>Insecta</taxon>
        <taxon>Pterygota</taxon>
        <taxon>Neoptera</taxon>
        <taxon>Endopterygota</taxon>
        <taxon>Diptera</taxon>
        <taxon>Nematocera</taxon>
        <taxon>Culicoidea</taxon>
        <taxon>Culicidae</taxon>
        <taxon>Culicinae</taxon>
        <taxon>Culicini</taxon>
        <taxon>Culex</taxon>
        <taxon>Culex</taxon>
    </lineage>
</organism>
<evidence type="ECO:0000256" key="9">
    <source>
        <dbReference type="ARBA" id="ARBA00023065"/>
    </source>
</evidence>
<comment type="subcellular location">
    <subcellularLocation>
        <location evidence="1">Membrane</location>
        <topology evidence="1">Multi-pass membrane protein</topology>
    </subcellularLocation>
</comment>
<evidence type="ECO:0000313" key="16">
    <source>
        <dbReference type="EMBL" id="CAG6600680.1"/>
    </source>
</evidence>
<evidence type="ECO:0000256" key="14">
    <source>
        <dbReference type="SAM" id="SignalP"/>
    </source>
</evidence>
<dbReference type="InterPro" id="IPR005446">
    <property type="entry name" value="VDCC_L_a1su"/>
</dbReference>
<feature type="region of interest" description="Disordered" evidence="12">
    <location>
        <begin position="181"/>
        <end position="210"/>
    </location>
</feature>
<sequence>MTVVRFFRPSLMFWSFLAGQLANWSTSAIKPSFLPPPQVPYQSEQRICLKLGLAKPIHYVSQNILLRALSARRNFLAENKNQPQLISSNRYPSAVYGRTNHEKNSIETLENKIKKSSDVRKHTLNNKLIVGLLGKTKIEESTKKINNKKRSSRFFSRRQQSLSDVWQATLKSTTAMSQAAAPMDQSGPGIASTGIDSQSEPPKGAVGGVTIPVTQKKPVRRAGVKVQPDRPARALFCLTLKNPLRKLCIDIVEWKPFEYLILLTIFANCVALAVYTPFPNSDSNTTNAALEKIEYIFLVIFTSECFMKLIAYGFILHPGSYLRNGWNMLDFTIVVIG</sequence>
<dbReference type="EMBL" id="HBUE01238941">
    <property type="protein sequence ID" value="CAG6548456.1"/>
    <property type="molecule type" value="Transcribed_RNA"/>
</dbReference>
<keyword evidence="4" id="KW-0107">Calcium channel</keyword>
<dbReference type="GO" id="GO:0008331">
    <property type="term" value="F:high voltage-gated calcium channel activity"/>
    <property type="evidence" value="ECO:0007669"/>
    <property type="project" value="TreeGrafter"/>
</dbReference>
<feature type="domain" description="Ion transport" evidence="15">
    <location>
        <begin position="255"/>
        <end position="336"/>
    </location>
</feature>
<accession>A0A8D8KXA4</accession>
<evidence type="ECO:0000259" key="15">
    <source>
        <dbReference type="Pfam" id="PF00520"/>
    </source>
</evidence>
<keyword evidence="11" id="KW-0407">Ion channel</keyword>
<dbReference type="EMBL" id="HBUE01345919">
    <property type="protein sequence ID" value="CAG6600680.1"/>
    <property type="molecule type" value="Transcribed_RNA"/>
</dbReference>
<feature type="signal peptide" evidence="14">
    <location>
        <begin position="1"/>
        <end position="22"/>
    </location>
</feature>
<evidence type="ECO:0000256" key="11">
    <source>
        <dbReference type="ARBA" id="ARBA00023303"/>
    </source>
</evidence>
<dbReference type="AlphaFoldDB" id="A0A8D8KXA4"/>
<keyword evidence="10 13" id="KW-0472">Membrane</keyword>
<dbReference type="Pfam" id="PF00520">
    <property type="entry name" value="Ion_trans"/>
    <property type="match status" value="1"/>
</dbReference>
<keyword evidence="14" id="KW-0732">Signal</keyword>
<feature type="transmembrane region" description="Helical" evidence="13">
    <location>
        <begin position="295"/>
        <end position="315"/>
    </location>
</feature>
<dbReference type="InterPro" id="IPR050599">
    <property type="entry name" value="VDCC_alpha-1_subunit"/>
</dbReference>
<feature type="chain" id="PRO_5033670024" evidence="14">
    <location>
        <begin position="23"/>
        <end position="337"/>
    </location>
</feature>
<reference evidence="16" key="1">
    <citation type="submission" date="2021-05" db="EMBL/GenBank/DDBJ databases">
        <authorList>
            <person name="Alioto T."/>
            <person name="Alioto T."/>
            <person name="Gomez Garrido J."/>
        </authorList>
    </citation>
    <scope>NUCLEOTIDE SEQUENCE</scope>
</reference>
<dbReference type="InterPro" id="IPR027359">
    <property type="entry name" value="Volt_channel_dom_sf"/>
</dbReference>
<evidence type="ECO:0000256" key="7">
    <source>
        <dbReference type="ARBA" id="ARBA00022882"/>
    </source>
</evidence>
<dbReference type="Gene3D" id="1.20.120.350">
    <property type="entry name" value="Voltage-gated potassium channels. Chain C"/>
    <property type="match status" value="1"/>
</dbReference>
<dbReference type="PRINTS" id="PR01630">
    <property type="entry name" value="LVDCCALPHA1"/>
</dbReference>
<evidence type="ECO:0000256" key="2">
    <source>
        <dbReference type="ARBA" id="ARBA00022448"/>
    </source>
</evidence>
<evidence type="ECO:0000256" key="3">
    <source>
        <dbReference type="ARBA" id="ARBA00022568"/>
    </source>
</evidence>
<name>A0A8D8KXA4_CULPI</name>